<dbReference type="Proteomes" id="UP001623592">
    <property type="component" value="Unassembled WGS sequence"/>
</dbReference>
<feature type="transmembrane region" description="Helical" evidence="1">
    <location>
        <begin position="220"/>
        <end position="243"/>
    </location>
</feature>
<evidence type="ECO:0000313" key="2">
    <source>
        <dbReference type="EMBL" id="MFL0250289.1"/>
    </source>
</evidence>
<reference evidence="2 3" key="1">
    <citation type="submission" date="2024-11" db="EMBL/GenBank/DDBJ databases">
        <authorList>
            <person name="Heng Y.C."/>
            <person name="Lim A.C.H."/>
            <person name="Lee J.K.Y."/>
            <person name="Kittelmann S."/>
        </authorList>
    </citation>
    <scope>NUCLEOTIDE SEQUENCE [LARGE SCALE GENOMIC DNA]</scope>
    <source>
        <strain evidence="2 3">WILCCON 0114</strain>
    </source>
</reference>
<feature type="transmembrane region" description="Helical" evidence="1">
    <location>
        <begin position="132"/>
        <end position="152"/>
    </location>
</feature>
<organism evidence="2 3">
    <name type="scientific">Clostridium neuense</name>
    <dbReference type="NCBI Taxonomy" id="1728934"/>
    <lineage>
        <taxon>Bacteria</taxon>
        <taxon>Bacillati</taxon>
        <taxon>Bacillota</taxon>
        <taxon>Clostridia</taxon>
        <taxon>Eubacteriales</taxon>
        <taxon>Clostridiaceae</taxon>
        <taxon>Clostridium</taxon>
    </lineage>
</organism>
<dbReference type="CDD" id="cd21808">
    <property type="entry name" value="ABC-2_lan_permease_MutG"/>
    <property type="match status" value="1"/>
</dbReference>
<dbReference type="Pfam" id="PF12730">
    <property type="entry name" value="ABC2_membrane_4"/>
    <property type="match status" value="1"/>
</dbReference>
<keyword evidence="1" id="KW-0812">Transmembrane</keyword>
<comment type="caution">
    <text evidence="2">The sequence shown here is derived from an EMBL/GenBank/DDBJ whole genome shotgun (WGS) entry which is preliminary data.</text>
</comment>
<evidence type="ECO:0000313" key="3">
    <source>
        <dbReference type="Proteomes" id="UP001623592"/>
    </source>
</evidence>
<dbReference type="NCBIfam" id="TIGR03733">
    <property type="entry name" value="lanti_perm_MutG"/>
    <property type="match status" value="1"/>
</dbReference>
<feature type="transmembrane region" description="Helical" evidence="1">
    <location>
        <begin position="164"/>
        <end position="183"/>
    </location>
</feature>
<evidence type="ECO:0000256" key="1">
    <source>
        <dbReference type="SAM" id="Phobius"/>
    </source>
</evidence>
<dbReference type="EMBL" id="JBJIAA010000005">
    <property type="protein sequence ID" value="MFL0250289.1"/>
    <property type="molecule type" value="Genomic_DNA"/>
</dbReference>
<dbReference type="RefSeq" id="WP_406786952.1">
    <property type="nucleotide sequence ID" value="NZ_JBJIAA010000005.1"/>
</dbReference>
<feature type="transmembrane region" description="Helical" evidence="1">
    <location>
        <begin position="20"/>
        <end position="40"/>
    </location>
</feature>
<keyword evidence="3" id="KW-1185">Reference proteome</keyword>
<protein>
    <submittedName>
        <fullName evidence="2">Lantibiotic immunity ABC transporter MutG family permease subunit</fullName>
    </submittedName>
</protein>
<feature type="transmembrane region" description="Helical" evidence="1">
    <location>
        <begin position="93"/>
        <end position="126"/>
    </location>
</feature>
<name>A0ABW8TH89_9CLOT</name>
<keyword evidence="1" id="KW-1133">Transmembrane helix</keyword>
<sequence>MEFLYNSIKSDFEKVKGQPLLIMHIVIPILAVIVFTVYYSHTHWKPTSKVSGFFQMAALIFPALIGVVSAMTTDQEFSAGKFQQMLASPMRTVTFLSKLLIILLLGLSAMLILVCGFSASLTYILHENPFGFLYYICAAFILFFSSVFIYVLHLIIGLKFGGTASIGLGIFETLLSALFNTGLGDGKWIFAPCTWGMRFIMNFHKFMIKDKDFLQNISELHLGIILCVVGTIAIITLTCLWFSKWEGQQSQ</sequence>
<accession>A0ABW8TH89</accession>
<gene>
    <name evidence="2" type="ORF">ACJDT4_07615</name>
</gene>
<keyword evidence="1" id="KW-0472">Membrane</keyword>
<proteinExistence type="predicted"/>
<dbReference type="InterPro" id="IPR022294">
    <property type="entry name" value="ABC-transptr_permeasesu"/>
</dbReference>
<feature type="transmembrane region" description="Helical" evidence="1">
    <location>
        <begin position="52"/>
        <end position="72"/>
    </location>
</feature>